<organism evidence="1 2">
    <name type="scientific">Araneus ventricosus</name>
    <name type="common">Orbweaver spider</name>
    <name type="synonym">Epeira ventricosa</name>
    <dbReference type="NCBI Taxonomy" id="182803"/>
    <lineage>
        <taxon>Eukaryota</taxon>
        <taxon>Metazoa</taxon>
        <taxon>Ecdysozoa</taxon>
        <taxon>Arthropoda</taxon>
        <taxon>Chelicerata</taxon>
        <taxon>Arachnida</taxon>
        <taxon>Araneae</taxon>
        <taxon>Araneomorphae</taxon>
        <taxon>Entelegynae</taxon>
        <taxon>Araneoidea</taxon>
        <taxon>Araneidae</taxon>
        <taxon>Araneus</taxon>
    </lineage>
</organism>
<name>A0A4Y2T5J7_ARAVE</name>
<dbReference type="Gene3D" id="1.20.5.1070">
    <property type="entry name" value="Head and neck region of the ectodomain of NDV fusion glycoprotein"/>
    <property type="match status" value="1"/>
</dbReference>
<proteinExistence type="predicted"/>
<dbReference type="AlphaFoldDB" id="A0A4Y2T5J7"/>
<sequence length="74" mass="8529">MKQGQEDLQYNILNVISTKVDAIVEKNEERLGKVEGKFDTIEDKVNTILQNLGILEQETDKLKIVQRIPEDFDP</sequence>
<evidence type="ECO:0000313" key="2">
    <source>
        <dbReference type="Proteomes" id="UP000499080"/>
    </source>
</evidence>
<dbReference type="Proteomes" id="UP000499080">
    <property type="component" value="Unassembled WGS sequence"/>
</dbReference>
<keyword evidence="2" id="KW-1185">Reference proteome</keyword>
<reference evidence="1 2" key="1">
    <citation type="journal article" date="2019" name="Sci. Rep.">
        <title>Orb-weaving spider Araneus ventricosus genome elucidates the spidroin gene catalogue.</title>
        <authorList>
            <person name="Kono N."/>
            <person name="Nakamura H."/>
            <person name="Ohtoshi R."/>
            <person name="Moran D.A.P."/>
            <person name="Shinohara A."/>
            <person name="Yoshida Y."/>
            <person name="Fujiwara M."/>
            <person name="Mori M."/>
            <person name="Tomita M."/>
            <person name="Arakawa K."/>
        </authorList>
    </citation>
    <scope>NUCLEOTIDE SEQUENCE [LARGE SCALE GENOMIC DNA]</scope>
</reference>
<comment type="caution">
    <text evidence="1">The sequence shown here is derived from an EMBL/GenBank/DDBJ whole genome shotgun (WGS) entry which is preliminary data.</text>
</comment>
<protein>
    <submittedName>
        <fullName evidence="1">Uncharacterized protein</fullName>
    </submittedName>
</protein>
<dbReference type="EMBL" id="BGPR01025667">
    <property type="protein sequence ID" value="GBN94766.1"/>
    <property type="molecule type" value="Genomic_DNA"/>
</dbReference>
<evidence type="ECO:0000313" key="1">
    <source>
        <dbReference type="EMBL" id="GBN94766.1"/>
    </source>
</evidence>
<accession>A0A4Y2T5J7</accession>
<gene>
    <name evidence="1" type="ORF">AVEN_67237_1</name>
</gene>